<evidence type="ECO:0000313" key="2">
    <source>
        <dbReference type="EMBL" id="QPF88820.1"/>
    </source>
</evidence>
<dbReference type="Proteomes" id="UP000594621">
    <property type="component" value="Chromosome"/>
</dbReference>
<gene>
    <name evidence="2" type="ORF">IC761_20050</name>
</gene>
<keyword evidence="3" id="KW-1185">Reference proteome</keyword>
<organism evidence="2 3">
    <name type="scientific">Bradyrhizobium commune</name>
    <dbReference type="NCBI Taxonomy" id="83627"/>
    <lineage>
        <taxon>Bacteria</taxon>
        <taxon>Pseudomonadati</taxon>
        <taxon>Pseudomonadota</taxon>
        <taxon>Alphaproteobacteria</taxon>
        <taxon>Hyphomicrobiales</taxon>
        <taxon>Nitrobacteraceae</taxon>
        <taxon>Bradyrhizobium</taxon>
    </lineage>
</organism>
<sequence>MSKKPSVDHDYHPKKDRLEITIKHYALKKKSDRESLIKHILGRLEKAPALAKATVKKAKKAKRGSLPKSPIKASKLVEVGD</sequence>
<dbReference type="RefSeq" id="WP_195798371.1">
    <property type="nucleotide sequence ID" value="NZ_CP061379.1"/>
</dbReference>
<reference evidence="2 3" key="1">
    <citation type="submission" date="2020-09" db="EMBL/GenBank/DDBJ databases">
        <title>Complete genomes of bradyrhizobia occurring on native shrubby legumes in Australia.</title>
        <authorList>
            <person name="Lafay B."/>
        </authorList>
    </citation>
    <scope>NUCLEOTIDE SEQUENCE [LARGE SCALE GENOMIC DNA]</scope>
    <source>
        <strain evidence="2 3">BDV5040</strain>
    </source>
</reference>
<proteinExistence type="predicted"/>
<dbReference type="EMBL" id="CP061379">
    <property type="protein sequence ID" value="QPF88820.1"/>
    <property type="molecule type" value="Genomic_DNA"/>
</dbReference>
<feature type="region of interest" description="Disordered" evidence="1">
    <location>
        <begin position="57"/>
        <end position="81"/>
    </location>
</feature>
<name>A0A7S9D0B8_9BRAD</name>
<protein>
    <submittedName>
        <fullName evidence="2">Uncharacterized protein</fullName>
    </submittedName>
</protein>
<dbReference type="KEGG" id="bcou:IC761_20050"/>
<accession>A0A7S9D0B8</accession>
<dbReference type="AlphaFoldDB" id="A0A7S9D0B8"/>
<evidence type="ECO:0000256" key="1">
    <source>
        <dbReference type="SAM" id="MobiDB-lite"/>
    </source>
</evidence>
<evidence type="ECO:0000313" key="3">
    <source>
        <dbReference type="Proteomes" id="UP000594621"/>
    </source>
</evidence>